<evidence type="ECO:0000259" key="8">
    <source>
        <dbReference type="Pfam" id="PF03772"/>
    </source>
</evidence>
<comment type="subcellular location">
    <subcellularLocation>
        <location evidence="1">Cell membrane</location>
        <topology evidence="1">Multi-pass membrane protein</topology>
    </subcellularLocation>
</comment>
<evidence type="ECO:0000313" key="10">
    <source>
        <dbReference type="Proteomes" id="UP000604730"/>
    </source>
</evidence>
<evidence type="ECO:0000256" key="6">
    <source>
        <dbReference type="SAM" id="Phobius"/>
    </source>
</evidence>
<evidence type="ECO:0000256" key="4">
    <source>
        <dbReference type="ARBA" id="ARBA00022989"/>
    </source>
</evidence>
<feature type="transmembrane region" description="Helical" evidence="6">
    <location>
        <begin position="342"/>
        <end position="363"/>
    </location>
</feature>
<protein>
    <submittedName>
        <fullName evidence="9">DNA internalization-related competence protein ComEC/Rec2</fullName>
    </submittedName>
</protein>
<dbReference type="SUPFAM" id="SSF56281">
    <property type="entry name" value="Metallo-hydrolase/oxidoreductase"/>
    <property type="match status" value="1"/>
</dbReference>
<feature type="transmembrane region" description="Helical" evidence="6">
    <location>
        <begin position="285"/>
        <end position="302"/>
    </location>
</feature>
<dbReference type="NCBIfam" id="TIGR00361">
    <property type="entry name" value="ComEC_Rec2"/>
    <property type="match status" value="1"/>
</dbReference>
<dbReference type="CDD" id="cd07731">
    <property type="entry name" value="ComA-like_MBL-fold"/>
    <property type="match status" value="1"/>
</dbReference>
<feature type="transmembrane region" description="Helical" evidence="6">
    <location>
        <begin position="237"/>
        <end position="254"/>
    </location>
</feature>
<name>A0ABS1IYV8_9FIRM</name>
<keyword evidence="4 6" id="KW-1133">Transmembrane helix</keyword>
<sequence length="799" mass="89248">MLRIKRPLVAAVLFVILLIMAYDSLSKDEGFAYIGKTLSLTGRIKEIKSYDVPFGERSYRLKVKADSDEISAFILKIKESDLFAGCNLYNDVDIDLSELSRILYGREISCTGSFEAFDGELNPGQFDANAYYKNEGYTGILDAKDIRIVKEEGSFSPDIYLHRLNLAISDKYKKILGDKNAGSLSAMVLGDKRGLDEEIKELYQENSISHLLSISGLHISLLGGAVFLFLRRLKISFSFPLIASSIILIIYGAFTGFSVSTSRAIVMMSVLFISFVIGKSYDLPSGLALAALILIVMNHRVIYQSGFLLSFFAVIGIFYIMPELLYIFKVDIYHKRGIIKGLHLLLASIISSISILLATLPIVLNNFYEVSLTGILLNIIVIPLMSLVVITGLLGGFVALVSEILGSFILGITHYILNLYTLFCRLGDRLTFLRLIIGKPDKWQIVLYYLILVIVFYLLALKRRENKLRSLKNNLPEGYNTSKRIVFTALMTFTSFLIIAYKPREFSINMLDIGQGDCFVVNDGNNDIYISDCGSTTVQNVGKTRLLPFLKSKGWGKVDTIFISHMDKDHVNGVNDLLKCAEITIGRIIISASYTSDKLNCAELEELKELAKMRDIKLFYMKKGDEIVGKDISFRCIYPTGEEDIKDQNEASIVMRMDYKGLSMLFTGDIAGSTEEKIIDSTGKDILDCDILKVCHHGSKNSSTDDFLKKVSPKLYLISCGLMNRYGHPHRDALSRMTGEGGRILRTDHMGGTQIKLADGKLIITKAGKNLTGKRFSPAVECDCEDCERIKVNTHLVKP</sequence>
<keyword evidence="10" id="KW-1185">Reference proteome</keyword>
<dbReference type="RefSeq" id="WP_208428580.1">
    <property type="nucleotide sequence ID" value="NZ_JAEPRJ010000001.1"/>
</dbReference>
<keyword evidence="3 6" id="KW-0812">Transmembrane</keyword>
<dbReference type="InterPro" id="IPR036866">
    <property type="entry name" value="RibonucZ/Hydroxyglut_hydro"/>
</dbReference>
<proteinExistence type="predicted"/>
<feature type="transmembrane region" description="Helical" evidence="6">
    <location>
        <begin position="404"/>
        <end position="423"/>
    </location>
</feature>
<dbReference type="PANTHER" id="PTHR30619:SF1">
    <property type="entry name" value="RECOMBINATION PROTEIN 2"/>
    <property type="match status" value="1"/>
</dbReference>
<dbReference type="InterPro" id="IPR035681">
    <property type="entry name" value="ComA-like_MBL"/>
</dbReference>
<keyword evidence="5 6" id="KW-0472">Membrane</keyword>
<evidence type="ECO:0000256" key="2">
    <source>
        <dbReference type="ARBA" id="ARBA00022475"/>
    </source>
</evidence>
<dbReference type="InterPro" id="IPR004797">
    <property type="entry name" value="Competence_ComEC/Rec2"/>
</dbReference>
<dbReference type="EMBL" id="JAEPRJ010000001">
    <property type="protein sequence ID" value="MBK5897073.1"/>
    <property type="molecule type" value="Genomic_DNA"/>
</dbReference>
<reference evidence="9 10" key="1">
    <citation type="submission" date="2021-01" db="EMBL/GenBank/DDBJ databases">
        <title>Isolation and description of Catonella massiliensis sp. nov., a novel Catonella species, isolated from a stable periodontitis subject.</title>
        <authorList>
            <person name="Antezack A."/>
            <person name="Boxberger M."/>
            <person name="La Scola B."/>
            <person name="Monnet-Corti V."/>
        </authorList>
    </citation>
    <scope>NUCLEOTIDE SEQUENCE [LARGE SCALE GENOMIC DNA]</scope>
    <source>
        <strain evidence="9 10">Marseille-Q4567</strain>
    </source>
</reference>
<gene>
    <name evidence="9" type="ORF">JJN12_04635</name>
</gene>
<evidence type="ECO:0000313" key="9">
    <source>
        <dbReference type="EMBL" id="MBK5897073.1"/>
    </source>
</evidence>
<feature type="transmembrane region" description="Helical" evidence="6">
    <location>
        <begin position="375"/>
        <end position="397"/>
    </location>
</feature>
<feature type="transmembrane region" description="Helical" evidence="6">
    <location>
        <begin position="482"/>
        <end position="501"/>
    </location>
</feature>
<feature type="transmembrane region" description="Helical" evidence="6">
    <location>
        <begin position="443"/>
        <end position="461"/>
    </location>
</feature>
<comment type="caution">
    <text evidence="9">The sequence shown here is derived from an EMBL/GenBank/DDBJ whole genome shotgun (WGS) entry which is preliminary data.</text>
</comment>
<evidence type="ECO:0000259" key="7">
    <source>
        <dbReference type="Pfam" id="PF00753"/>
    </source>
</evidence>
<dbReference type="InterPro" id="IPR052159">
    <property type="entry name" value="Competence_DNA_uptake"/>
</dbReference>
<dbReference type="Proteomes" id="UP000604730">
    <property type="component" value="Unassembled WGS sequence"/>
</dbReference>
<feature type="transmembrane region" description="Helical" evidence="6">
    <location>
        <begin position="208"/>
        <end position="230"/>
    </location>
</feature>
<dbReference type="Pfam" id="PF03772">
    <property type="entry name" value="Competence"/>
    <property type="match status" value="1"/>
</dbReference>
<dbReference type="Gene3D" id="3.60.15.10">
    <property type="entry name" value="Ribonuclease Z/Hydroxyacylglutathione hydrolase-like"/>
    <property type="match status" value="1"/>
</dbReference>
<feature type="domain" description="ComEC/Rec2-related protein" evidence="8">
    <location>
        <begin position="187"/>
        <end position="460"/>
    </location>
</feature>
<dbReference type="PANTHER" id="PTHR30619">
    <property type="entry name" value="DNA INTERNALIZATION/COMPETENCE PROTEIN COMEC/REC2"/>
    <property type="match status" value="1"/>
</dbReference>
<feature type="transmembrane region" description="Helical" evidence="6">
    <location>
        <begin position="308"/>
        <end position="330"/>
    </location>
</feature>
<keyword evidence="2" id="KW-1003">Cell membrane</keyword>
<evidence type="ECO:0000256" key="1">
    <source>
        <dbReference type="ARBA" id="ARBA00004651"/>
    </source>
</evidence>
<feature type="domain" description="Metallo-beta-lactamase" evidence="7">
    <location>
        <begin position="513"/>
        <end position="721"/>
    </location>
</feature>
<dbReference type="InterPro" id="IPR001279">
    <property type="entry name" value="Metallo-B-lactamas"/>
</dbReference>
<accession>A0ABS1IYV8</accession>
<evidence type="ECO:0000256" key="5">
    <source>
        <dbReference type="ARBA" id="ARBA00023136"/>
    </source>
</evidence>
<evidence type="ECO:0000256" key="3">
    <source>
        <dbReference type="ARBA" id="ARBA00022692"/>
    </source>
</evidence>
<organism evidence="9 10">
    <name type="scientific">Catonella massiliensis</name>
    <dbReference type="NCBI Taxonomy" id="2799636"/>
    <lineage>
        <taxon>Bacteria</taxon>
        <taxon>Bacillati</taxon>
        <taxon>Bacillota</taxon>
        <taxon>Clostridia</taxon>
        <taxon>Lachnospirales</taxon>
        <taxon>Lachnospiraceae</taxon>
        <taxon>Catonella</taxon>
    </lineage>
</organism>
<dbReference type="NCBIfam" id="TIGR00360">
    <property type="entry name" value="ComEC_N-term"/>
    <property type="match status" value="1"/>
</dbReference>
<feature type="transmembrane region" description="Helical" evidence="6">
    <location>
        <begin position="260"/>
        <end position="278"/>
    </location>
</feature>
<dbReference type="Pfam" id="PF00753">
    <property type="entry name" value="Lactamase_B"/>
    <property type="match status" value="1"/>
</dbReference>
<dbReference type="InterPro" id="IPR004477">
    <property type="entry name" value="ComEC_N"/>
</dbReference>